<evidence type="ECO:0000256" key="3">
    <source>
        <dbReference type="ARBA" id="ARBA00022692"/>
    </source>
</evidence>
<evidence type="ECO:0000256" key="6">
    <source>
        <dbReference type="SAM" id="Phobius"/>
    </source>
</evidence>
<protein>
    <submittedName>
        <fullName evidence="7">LptF/LptG family permease</fullName>
    </submittedName>
</protein>
<dbReference type="PANTHER" id="PTHR33529:SF8">
    <property type="entry name" value="PERMEASE, YJGP_YJGQ FAMILY"/>
    <property type="match status" value="1"/>
</dbReference>
<dbReference type="GO" id="GO:0015920">
    <property type="term" value="P:lipopolysaccharide transport"/>
    <property type="evidence" value="ECO:0007669"/>
    <property type="project" value="TreeGrafter"/>
</dbReference>
<feature type="transmembrane region" description="Helical" evidence="6">
    <location>
        <begin position="342"/>
        <end position="361"/>
    </location>
</feature>
<feature type="transmembrane region" description="Helical" evidence="6">
    <location>
        <begin position="20"/>
        <end position="40"/>
    </location>
</feature>
<gene>
    <name evidence="7" type="ORF">IAC04_06970</name>
</gene>
<dbReference type="AlphaFoldDB" id="A0A9D2GQ96"/>
<dbReference type="InterPro" id="IPR005495">
    <property type="entry name" value="LptG/LptF_permease"/>
</dbReference>
<proteinExistence type="predicted"/>
<evidence type="ECO:0000313" key="8">
    <source>
        <dbReference type="Proteomes" id="UP000824115"/>
    </source>
</evidence>
<evidence type="ECO:0000313" key="7">
    <source>
        <dbReference type="EMBL" id="HIZ86216.1"/>
    </source>
</evidence>
<keyword evidence="5 6" id="KW-0472">Membrane</keyword>
<organism evidence="7 8">
    <name type="scientific">Candidatus Coprenecus stercoravium</name>
    <dbReference type="NCBI Taxonomy" id="2840735"/>
    <lineage>
        <taxon>Bacteria</taxon>
        <taxon>Pseudomonadati</taxon>
        <taxon>Bacteroidota</taxon>
        <taxon>Bacteroidia</taxon>
        <taxon>Bacteroidales</taxon>
        <taxon>Rikenellaceae</taxon>
        <taxon>Rikenellaceae incertae sedis</taxon>
        <taxon>Candidatus Coprenecus</taxon>
    </lineage>
</organism>
<dbReference type="Proteomes" id="UP000824115">
    <property type="component" value="Unassembled WGS sequence"/>
</dbReference>
<feature type="transmembrane region" description="Helical" evidence="6">
    <location>
        <begin position="107"/>
        <end position="130"/>
    </location>
</feature>
<evidence type="ECO:0000256" key="2">
    <source>
        <dbReference type="ARBA" id="ARBA00022475"/>
    </source>
</evidence>
<dbReference type="GO" id="GO:0043190">
    <property type="term" value="C:ATP-binding cassette (ABC) transporter complex"/>
    <property type="evidence" value="ECO:0007669"/>
    <property type="project" value="TreeGrafter"/>
</dbReference>
<dbReference type="EMBL" id="DXAW01000117">
    <property type="protein sequence ID" value="HIZ86216.1"/>
    <property type="molecule type" value="Genomic_DNA"/>
</dbReference>
<reference evidence="7" key="2">
    <citation type="submission" date="2021-04" db="EMBL/GenBank/DDBJ databases">
        <authorList>
            <person name="Gilroy R."/>
        </authorList>
    </citation>
    <scope>NUCLEOTIDE SEQUENCE</scope>
    <source>
        <strain evidence="7">Gambia16-554</strain>
    </source>
</reference>
<name>A0A9D2GQ96_9BACT</name>
<keyword evidence="3 6" id="KW-0812">Transmembrane</keyword>
<reference evidence="7" key="1">
    <citation type="journal article" date="2021" name="PeerJ">
        <title>Extensive microbial diversity within the chicken gut microbiome revealed by metagenomics and culture.</title>
        <authorList>
            <person name="Gilroy R."/>
            <person name="Ravi A."/>
            <person name="Getino M."/>
            <person name="Pursley I."/>
            <person name="Horton D.L."/>
            <person name="Alikhan N.F."/>
            <person name="Baker D."/>
            <person name="Gharbi K."/>
            <person name="Hall N."/>
            <person name="Watson M."/>
            <person name="Adriaenssens E.M."/>
            <person name="Foster-Nyarko E."/>
            <person name="Jarju S."/>
            <person name="Secka A."/>
            <person name="Antonio M."/>
            <person name="Oren A."/>
            <person name="Chaudhuri R.R."/>
            <person name="La Ragione R."/>
            <person name="Hildebrand F."/>
            <person name="Pallen M.J."/>
        </authorList>
    </citation>
    <scope>NUCLEOTIDE SEQUENCE</scope>
    <source>
        <strain evidence="7">Gambia16-554</strain>
    </source>
</reference>
<comment type="subcellular location">
    <subcellularLocation>
        <location evidence="1">Cell membrane</location>
        <topology evidence="1">Multi-pass membrane protein</topology>
    </subcellularLocation>
</comment>
<sequence length="366" mass="42052">MRLSTFRIRLLDRYIIKKFIGTFFVALLLIIVIVIIFDISEKIDDFVDKEAPLRAIVLDYYVNFIPYFMNMFSPLFVFITVIFFTSKLAGNSEIIAMLSGGISFGRLMYPYFLSALLIASMSLTLNLFIIPGANAKRLVFEEKYIKGQRFYNTNRNIHYQIAPGEFVYVESFSTWNNTAYKFTLESTDDSHLVSKLTAESAAWDSTSGGWKLRNYTIRDYTTSQQKIVFGKQLDTVISLTVDDFYRRENTVESLNYKQLEDLIAMQRMRGDSMVKYSLIEKHTRFAVPFSAFILTLIGVSLSSKKRRGGIGLNLGVGIALSFSYILFLRFSQMFVITDTLPPWLAMWLPNILYAAIAVVLYRMAPK</sequence>
<dbReference type="PANTHER" id="PTHR33529">
    <property type="entry name" value="SLR0882 PROTEIN-RELATED"/>
    <property type="match status" value="1"/>
</dbReference>
<evidence type="ECO:0000256" key="5">
    <source>
        <dbReference type="ARBA" id="ARBA00023136"/>
    </source>
</evidence>
<comment type="caution">
    <text evidence="7">The sequence shown here is derived from an EMBL/GenBank/DDBJ whole genome shotgun (WGS) entry which is preliminary data.</text>
</comment>
<feature type="transmembrane region" description="Helical" evidence="6">
    <location>
        <begin position="310"/>
        <end position="330"/>
    </location>
</feature>
<evidence type="ECO:0000256" key="4">
    <source>
        <dbReference type="ARBA" id="ARBA00022989"/>
    </source>
</evidence>
<accession>A0A9D2GQ96</accession>
<evidence type="ECO:0000256" key="1">
    <source>
        <dbReference type="ARBA" id="ARBA00004651"/>
    </source>
</evidence>
<keyword evidence="2" id="KW-1003">Cell membrane</keyword>
<dbReference type="Pfam" id="PF03739">
    <property type="entry name" value="LptF_LptG"/>
    <property type="match status" value="1"/>
</dbReference>
<feature type="transmembrane region" description="Helical" evidence="6">
    <location>
        <begin position="285"/>
        <end position="303"/>
    </location>
</feature>
<keyword evidence="4 6" id="KW-1133">Transmembrane helix</keyword>
<feature type="transmembrane region" description="Helical" evidence="6">
    <location>
        <begin position="60"/>
        <end position="86"/>
    </location>
</feature>